<name>A0ACC2C6M6_DIPCM</name>
<evidence type="ECO:0000313" key="2">
    <source>
        <dbReference type="Proteomes" id="UP001162992"/>
    </source>
</evidence>
<dbReference type="Proteomes" id="UP001162992">
    <property type="component" value="Chromosome 11"/>
</dbReference>
<evidence type="ECO:0000313" key="1">
    <source>
        <dbReference type="EMBL" id="KAJ7537649.1"/>
    </source>
</evidence>
<reference evidence="2" key="1">
    <citation type="journal article" date="2024" name="Proc. Natl. Acad. Sci. U.S.A.">
        <title>Extraordinary preservation of gene collinearity over three hundred million years revealed in homosporous lycophytes.</title>
        <authorList>
            <person name="Li C."/>
            <person name="Wickell D."/>
            <person name="Kuo L.Y."/>
            <person name="Chen X."/>
            <person name="Nie B."/>
            <person name="Liao X."/>
            <person name="Peng D."/>
            <person name="Ji J."/>
            <person name="Jenkins J."/>
            <person name="Williams M."/>
            <person name="Shu S."/>
            <person name="Plott C."/>
            <person name="Barry K."/>
            <person name="Rajasekar S."/>
            <person name="Grimwood J."/>
            <person name="Han X."/>
            <person name="Sun S."/>
            <person name="Hou Z."/>
            <person name="He W."/>
            <person name="Dai G."/>
            <person name="Sun C."/>
            <person name="Schmutz J."/>
            <person name="Leebens-Mack J.H."/>
            <person name="Li F.W."/>
            <person name="Wang L."/>
        </authorList>
    </citation>
    <scope>NUCLEOTIDE SEQUENCE [LARGE SCALE GENOMIC DNA]</scope>
    <source>
        <strain evidence="2">cv. PW_Plant_1</strain>
    </source>
</reference>
<comment type="caution">
    <text evidence="1">The sequence shown here is derived from an EMBL/GenBank/DDBJ whole genome shotgun (WGS) entry which is preliminary data.</text>
</comment>
<accession>A0ACC2C6M6</accession>
<protein>
    <submittedName>
        <fullName evidence="1">Uncharacterized protein</fullName>
    </submittedName>
</protein>
<dbReference type="EMBL" id="CM055102">
    <property type="protein sequence ID" value="KAJ7537649.1"/>
    <property type="molecule type" value="Genomic_DNA"/>
</dbReference>
<sequence length="273" mass="31007">MLHVDKFVQVQNGFAVDVSKKYTKIPTWVLNFLFVHCSRLHTIIYVEPLLLSNMMHFCDFKSCLKVKDLEEKLANAKNVQQTPTDVEIELEHRLNQLTEHLIQKQAQVEELSTEKATLVFRLETLSNLLQDQGSPLASHSTNRKKAGVSDWSSMDEDLEYGASKFYSSKYKVSTNNRDDLHRNVLTKALINPHMLDGFYRRIDSLFLGGAHILRMHKLARALAGFYLLALHCWVLFILLMHSNSSREGSSIANSSTVLNSADSINVLNATRAS</sequence>
<proteinExistence type="predicted"/>
<gene>
    <name evidence="1" type="ORF">O6H91_11G015500</name>
</gene>
<organism evidence="1 2">
    <name type="scientific">Diphasiastrum complanatum</name>
    <name type="common">Issler's clubmoss</name>
    <name type="synonym">Lycopodium complanatum</name>
    <dbReference type="NCBI Taxonomy" id="34168"/>
    <lineage>
        <taxon>Eukaryota</taxon>
        <taxon>Viridiplantae</taxon>
        <taxon>Streptophyta</taxon>
        <taxon>Embryophyta</taxon>
        <taxon>Tracheophyta</taxon>
        <taxon>Lycopodiopsida</taxon>
        <taxon>Lycopodiales</taxon>
        <taxon>Lycopodiaceae</taxon>
        <taxon>Lycopodioideae</taxon>
        <taxon>Diphasiastrum</taxon>
    </lineage>
</organism>
<keyword evidence="2" id="KW-1185">Reference proteome</keyword>